<dbReference type="HOGENOM" id="CLU_3334173_0_0_0"/>
<accession>B9L4P3</accession>
<protein>
    <submittedName>
        <fullName evidence="1">Uncharacterized protein</fullName>
    </submittedName>
</protein>
<dbReference type="EMBL" id="CP001276">
    <property type="protein sequence ID" value="ACM06983.1"/>
    <property type="molecule type" value="Genomic_DNA"/>
</dbReference>
<organism evidence="1 2">
    <name type="scientific">Thermomicrobium roseum (strain ATCC 27502 / DSM 5159 / P-2)</name>
    <dbReference type="NCBI Taxonomy" id="309801"/>
    <lineage>
        <taxon>Bacteria</taxon>
        <taxon>Pseudomonadati</taxon>
        <taxon>Thermomicrobiota</taxon>
        <taxon>Thermomicrobia</taxon>
        <taxon>Thermomicrobiales</taxon>
        <taxon>Thermomicrobiaceae</taxon>
        <taxon>Thermomicrobium</taxon>
    </lineage>
</organism>
<dbReference type="AlphaFoldDB" id="B9L4P3"/>
<sequence>MQRNVLLLPKTWLYTITSFSQRSGAWTAANDRATMWIR</sequence>
<name>B9L4P3_THERP</name>
<keyword evidence="2" id="KW-1185">Reference proteome</keyword>
<proteinExistence type="predicted"/>
<gene>
    <name evidence="1" type="ordered locus">trd_A0757</name>
</gene>
<evidence type="ECO:0000313" key="2">
    <source>
        <dbReference type="Proteomes" id="UP000000447"/>
    </source>
</evidence>
<reference evidence="1 2" key="1">
    <citation type="journal article" date="2009" name="PLoS ONE">
        <title>Complete genome sequence of the aerobic CO-oxidizing thermophile Thermomicrobium roseum.</title>
        <authorList>
            <person name="Wu D."/>
            <person name="Raymond J."/>
            <person name="Wu M."/>
            <person name="Chatterji S."/>
            <person name="Ren Q."/>
            <person name="Graham J.E."/>
            <person name="Bryant D.A."/>
            <person name="Robb F."/>
            <person name="Colman A."/>
            <person name="Tallon L.J."/>
            <person name="Badger J.H."/>
            <person name="Madupu R."/>
            <person name="Ward N.L."/>
            <person name="Eisen J.A."/>
        </authorList>
    </citation>
    <scope>NUCLEOTIDE SEQUENCE [LARGE SCALE GENOMIC DNA]</scope>
    <source>
        <strain evidence="2">ATCC 27502 / DSM 5159 / P-2</strain>
        <plasmid evidence="1">unnamed</plasmid>
    </source>
</reference>
<dbReference type="Proteomes" id="UP000000447">
    <property type="component" value="Plasmid unnamed"/>
</dbReference>
<geneLocation type="plasmid" evidence="2">
    <name>Tros</name>
</geneLocation>
<dbReference type="KEGG" id="tro:trd_A0757"/>
<evidence type="ECO:0000313" key="1">
    <source>
        <dbReference type="EMBL" id="ACM06983.1"/>
    </source>
</evidence>
<keyword evidence="1" id="KW-0614">Plasmid</keyword>